<gene>
    <name evidence="9" type="ORF">BOV88_12705</name>
</gene>
<feature type="transmembrane region" description="Helical" evidence="5">
    <location>
        <begin position="89"/>
        <end position="111"/>
    </location>
</feature>
<feature type="transmembrane region" description="Helical" evidence="5">
    <location>
        <begin position="329"/>
        <end position="354"/>
    </location>
</feature>
<dbReference type="Pfam" id="PF04932">
    <property type="entry name" value="Wzy_C"/>
    <property type="match status" value="1"/>
</dbReference>
<evidence type="ECO:0000259" key="7">
    <source>
        <dbReference type="Pfam" id="PF11846"/>
    </source>
</evidence>
<dbReference type="GO" id="GO:0016020">
    <property type="term" value="C:membrane"/>
    <property type="evidence" value="ECO:0007669"/>
    <property type="project" value="UniProtKB-SubCell"/>
</dbReference>
<evidence type="ECO:0000256" key="5">
    <source>
        <dbReference type="SAM" id="Phobius"/>
    </source>
</evidence>
<feature type="transmembrane region" description="Helical" evidence="5">
    <location>
        <begin position="12"/>
        <end position="33"/>
    </location>
</feature>
<comment type="subcellular location">
    <subcellularLocation>
        <location evidence="1">Membrane</location>
        <topology evidence="1">Multi-pass membrane protein</topology>
    </subcellularLocation>
</comment>
<keyword evidence="2 5" id="KW-0812">Transmembrane</keyword>
<protein>
    <recommendedName>
        <fullName evidence="11">Virulence factor membrane-bound polymerase C-terminal domain-containing protein</fullName>
    </recommendedName>
</protein>
<dbReference type="InterPro" id="IPR051533">
    <property type="entry name" value="WaaL-like"/>
</dbReference>
<feature type="domain" description="O-antigen ligase-related" evidence="6">
    <location>
        <begin position="199"/>
        <end position="346"/>
    </location>
</feature>
<name>A0A1T2CNZ9_SOVGS</name>
<feature type="domain" description="Protein glycosylation ligase" evidence="8">
    <location>
        <begin position="163"/>
        <end position="185"/>
    </location>
</feature>
<evidence type="ECO:0000259" key="8">
    <source>
        <dbReference type="Pfam" id="PF15864"/>
    </source>
</evidence>
<reference evidence="9 10" key="1">
    <citation type="submission" date="2016-11" db="EMBL/GenBank/DDBJ databases">
        <title>Mixed transmission modes and dynamic genome evolution in an obligate animal-bacterial symbiosis.</title>
        <authorList>
            <person name="Russell S.L."/>
            <person name="Corbett-Detig R.B."/>
            <person name="Cavanaugh C.M."/>
        </authorList>
    </citation>
    <scope>NUCLEOTIDE SEQUENCE [LARGE SCALE GENOMIC DNA]</scope>
    <source>
        <strain evidence="9">MA-KB16</strain>
    </source>
</reference>
<dbReference type="InterPro" id="IPR007016">
    <property type="entry name" value="O-antigen_ligase-rel_domated"/>
</dbReference>
<evidence type="ECO:0000256" key="2">
    <source>
        <dbReference type="ARBA" id="ARBA00022692"/>
    </source>
</evidence>
<evidence type="ECO:0000259" key="6">
    <source>
        <dbReference type="Pfam" id="PF04932"/>
    </source>
</evidence>
<dbReference type="AlphaFoldDB" id="A0A1T2CNZ9"/>
<dbReference type="EMBL" id="MPNX01000029">
    <property type="protein sequence ID" value="OOY33904.1"/>
    <property type="molecule type" value="Genomic_DNA"/>
</dbReference>
<organism evidence="9 10">
    <name type="scientific">Solemya velum gill symbiont</name>
    <dbReference type="NCBI Taxonomy" id="2340"/>
    <lineage>
        <taxon>Bacteria</taxon>
        <taxon>Pseudomonadati</taxon>
        <taxon>Pseudomonadota</taxon>
        <taxon>Gammaproteobacteria</taxon>
        <taxon>sulfur-oxidizing symbionts</taxon>
    </lineage>
</organism>
<evidence type="ECO:0000313" key="10">
    <source>
        <dbReference type="Proteomes" id="UP000190962"/>
    </source>
</evidence>
<dbReference type="InterPro" id="IPR031726">
    <property type="entry name" value="PglL_A"/>
</dbReference>
<dbReference type="Proteomes" id="UP000190962">
    <property type="component" value="Unassembled WGS sequence"/>
</dbReference>
<feature type="transmembrane region" description="Helical" evidence="5">
    <location>
        <begin position="239"/>
        <end position="261"/>
    </location>
</feature>
<dbReference type="Pfam" id="PF11846">
    <property type="entry name" value="Wzy_C_2"/>
    <property type="match status" value="1"/>
</dbReference>
<dbReference type="InterPro" id="IPR021797">
    <property type="entry name" value="Wzy_C_2"/>
</dbReference>
<feature type="transmembrane region" description="Helical" evidence="5">
    <location>
        <begin position="192"/>
        <end position="210"/>
    </location>
</feature>
<dbReference type="Pfam" id="PF15864">
    <property type="entry name" value="PglL_A"/>
    <property type="match status" value="1"/>
</dbReference>
<evidence type="ECO:0000256" key="4">
    <source>
        <dbReference type="ARBA" id="ARBA00023136"/>
    </source>
</evidence>
<feature type="transmembrane region" description="Helical" evidence="5">
    <location>
        <begin position="412"/>
        <end position="433"/>
    </location>
</feature>
<dbReference type="PANTHER" id="PTHR37422">
    <property type="entry name" value="TEICHURONIC ACID BIOSYNTHESIS PROTEIN TUAE"/>
    <property type="match status" value="1"/>
</dbReference>
<evidence type="ECO:0000313" key="9">
    <source>
        <dbReference type="EMBL" id="OOY33904.1"/>
    </source>
</evidence>
<feature type="transmembrane region" description="Helical" evidence="5">
    <location>
        <begin position="366"/>
        <end position="392"/>
    </location>
</feature>
<dbReference type="PANTHER" id="PTHR37422:SF21">
    <property type="entry name" value="EXOQ-LIKE PROTEIN"/>
    <property type="match status" value="1"/>
</dbReference>
<sequence>MTTVSQSATRLASILFLLGVIAIALGFSLPGHFAPYKTFYQELSSFVGLLFIVIAIVARNDGRFSFTYSSLLVFAIAVIPLLQYFTGTILFFGDAFLSSVYIASFAFAIAAGRELDAEWIEPLLWALVLVALFSVTVSTIHWLEIGFTAGGIMETPFKSTPSGNMGQRNHFATLLMMAVGALLYLNHTKRIGNIMTVIMLLIFVFGLALSKSRTPWVDSFILALFVLLKYQYLETPRRLIGWLIMAVAFYLLILFVTFPVVSEVQTIEPLESFVRTEEGEVRPRIWAPILNAIAAGDWGGYGWKQESLALALISDQSWPTIYTTSSHNLFLSFLVWNGPIIGLLMIVAVLYWAWQHIWKCTTPEHFYLLCMIGAVAVHAMLELPYEFAYFLLPAGILIGHSERLMMSKTVTVRAPFTVSILVTSCVMILMLMIHTEYAILKQANLKMNAINARLKNAEKVVLPQGEIRFLTHLKAYIDLGNNKAREGMEEAELDEMHRIALRYPKSFVLFRYAMALGLNHQPEKASEILLVLRNMHGSEVYADKLERWKFSAVLHPQLNQVVLPPM</sequence>
<accession>A0A1T2CNZ9</accession>
<proteinExistence type="predicted"/>
<feature type="transmembrane region" description="Helical" evidence="5">
    <location>
        <begin position="39"/>
        <end position="58"/>
    </location>
</feature>
<comment type="caution">
    <text evidence="9">The sequence shown here is derived from an EMBL/GenBank/DDBJ whole genome shotgun (WGS) entry which is preliminary data.</text>
</comment>
<evidence type="ECO:0008006" key="11">
    <source>
        <dbReference type="Google" id="ProtNLM"/>
    </source>
</evidence>
<feature type="transmembrane region" description="Helical" evidence="5">
    <location>
        <begin position="123"/>
        <end position="143"/>
    </location>
</feature>
<feature type="transmembrane region" description="Helical" evidence="5">
    <location>
        <begin position="65"/>
        <end position="83"/>
    </location>
</feature>
<evidence type="ECO:0000256" key="1">
    <source>
        <dbReference type="ARBA" id="ARBA00004141"/>
    </source>
</evidence>
<keyword evidence="4 5" id="KW-0472">Membrane</keyword>
<feature type="transmembrane region" description="Helical" evidence="5">
    <location>
        <begin position="169"/>
        <end position="185"/>
    </location>
</feature>
<dbReference type="RefSeq" id="WP_078453601.1">
    <property type="nucleotide sequence ID" value="NZ_MPNX01000029.1"/>
</dbReference>
<keyword evidence="3 5" id="KW-1133">Transmembrane helix</keyword>
<feature type="transmembrane region" description="Helical" evidence="5">
    <location>
        <begin position="216"/>
        <end position="232"/>
    </location>
</feature>
<feature type="domain" description="Virulence factor membrane-bound polymerase C-terminal" evidence="7">
    <location>
        <begin position="367"/>
        <end position="542"/>
    </location>
</feature>
<evidence type="ECO:0000256" key="3">
    <source>
        <dbReference type="ARBA" id="ARBA00022989"/>
    </source>
</evidence>